<dbReference type="PROSITE" id="PS50157">
    <property type="entry name" value="ZINC_FINGER_C2H2_2"/>
    <property type="match status" value="1"/>
</dbReference>
<proteinExistence type="predicted"/>
<evidence type="ECO:0000256" key="2">
    <source>
        <dbReference type="SAM" id="MobiDB-lite"/>
    </source>
</evidence>
<gene>
    <name evidence="4" type="ORF">DAPPUDRAFT_307176</name>
</gene>
<feature type="domain" description="C2H2-type" evidence="3">
    <location>
        <begin position="37"/>
        <end position="62"/>
    </location>
</feature>
<keyword evidence="5" id="KW-1185">Reference proteome</keyword>
<evidence type="ECO:0000256" key="1">
    <source>
        <dbReference type="PROSITE-ProRule" id="PRU00042"/>
    </source>
</evidence>
<reference evidence="4 5" key="1">
    <citation type="journal article" date="2011" name="Science">
        <title>The ecoresponsive genome of Daphnia pulex.</title>
        <authorList>
            <person name="Colbourne J.K."/>
            <person name="Pfrender M.E."/>
            <person name="Gilbert D."/>
            <person name="Thomas W.K."/>
            <person name="Tucker A."/>
            <person name="Oakley T.H."/>
            <person name="Tokishita S."/>
            <person name="Aerts A."/>
            <person name="Arnold G.J."/>
            <person name="Basu M.K."/>
            <person name="Bauer D.J."/>
            <person name="Caceres C.E."/>
            <person name="Carmel L."/>
            <person name="Casola C."/>
            <person name="Choi J.H."/>
            <person name="Detter J.C."/>
            <person name="Dong Q."/>
            <person name="Dusheyko S."/>
            <person name="Eads B.D."/>
            <person name="Frohlich T."/>
            <person name="Geiler-Samerotte K.A."/>
            <person name="Gerlach D."/>
            <person name="Hatcher P."/>
            <person name="Jogdeo S."/>
            <person name="Krijgsveld J."/>
            <person name="Kriventseva E.V."/>
            <person name="Kultz D."/>
            <person name="Laforsch C."/>
            <person name="Lindquist E."/>
            <person name="Lopez J."/>
            <person name="Manak J.R."/>
            <person name="Muller J."/>
            <person name="Pangilinan J."/>
            <person name="Patwardhan R.P."/>
            <person name="Pitluck S."/>
            <person name="Pritham E.J."/>
            <person name="Rechtsteiner A."/>
            <person name="Rho M."/>
            <person name="Rogozin I.B."/>
            <person name="Sakarya O."/>
            <person name="Salamov A."/>
            <person name="Schaack S."/>
            <person name="Shapiro H."/>
            <person name="Shiga Y."/>
            <person name="Skalitzky C."/>
            <person name="Smith Z."/>
            <person name="Souvorov A."/>
            <person name="Sung W."/>
            <person name="Tang Z."/>
            <person name="Tsuchiya D."/>
            <person name="Tu H."/>
            <person name="Vos H."/>
            <person name="Wang M."/>
            <person name="Wolf Y.I."/>
            <person name="Yamagata H."/>
            <person name="Yamada T."/>
            <person name="Ye Y."/>
            <person name="Shaw J.R."/>
            <person name="Andrews J."/>
            <person name="Crease T.J."/>
            <person name="Tang H."/>
            <person name="Lucas S.M."/>
            <person name="Robertson H.M."/>
            <person name="Bork P."/>
            <person name="Koonin E.V."/>
            <person name="Zdobnov E.M."/>
            <person name="Grigoriev I.V."/>
            <person name="Lynch M."/>
            <person name="Boore J.L."/>
        </authorList>
    </citation>
    <scope>NUCLEOTIDE SEQUENCE [LARGE SCALE GENOMIC DNA]</scope>
</reference>
<accession>E9H0V0</accession>
<feature type="compositionally biased region" description="Low complexity" evidence="2">
    <location>
        <begin position="150"/>
        <end position="159"/>
    </location>
</feature>
<dbReference type="PROSITE" id="PS00028">
    <property type="entry name" value="ZINC_FINGER_C2H2_1"/>
    <property type="match status" value="1"/>
</dbReference>
<evidence type="ECO:0000313" key="5">
    <source>
        <dbReference type="Proteomes" id="UP000000305"/>
    </source>
</evidence>
<organism evidence="4 5">
    <name type="scientific">Daphnia pulex</name>
    <name type="common">Water flea</name>
    <dbReference type="NCBI Taxonomy" id="6669"/>
    <lineage>
        <taxon>Eukaryota</taxon>
        <taxon>Metazoa</taxon>
        <taxon>Ecdysozoa</taxon>
        <taxon>Arthropoda</taxon>
        <taxon>Crustacea</taxon>
        <taxon>Branchiopoda</taxon>
        <taxon>Diplostraca</taxon>
        <taxon>Cladocera</taxon>
        <taxon>Anomopoda</taxon>
        <taxon>Daphniidae</taxon>
        <taxon>Daphnia</taxon>
    </lineage>
</organism>
<dbReference type="Proteomes" id="UP000000305">
    <property type="component" value="Unassembled WGS sequence"/>
</dbReference>
<dbReference type="HOGENOM" id="CLU_1095236_0_0_1"/>
<dbReference type="AlphaFoldDB" id="E9H0V0"/>
<dbReference type="GO" id="GO:0008270">
    <property type="term" value="F:zinc ion binding"/>
    <property type="evidence" value="ECO:0007669"/>
    <property type="project" value="UniProtKB-KW"/>
</dbReference>
<dbReference type="KEGG" id="dpx:DAPPUDRAFT_307176"/>
<sequence>MIIGGEMFKCPNFAKCHKVFPNIKAKCNHSKNCGVLRVCSVCQKTFMSDSGFRTHTKHHQGQIVSTILQFTYIAGRDDVQVKTDRMDEGEKTCMSPAHTSMEENTSQVQILVDEVTFTSSSNTSAATQTGIMNDLDSTETPGINHRCRPSTSTQSTSTTFGEPDKDLVYDQWLEKSETAGRNLRKTIAMYEKKLDWYSAKAEEEHWEVAKILGEENVNGQTLLKIRWKPSYITMDEARKFAPKLLGKFMAKKEK</sequence>
<dbReference type="EMBL" id="GL732582">
    <property type="protein sequence ID" value="EFX74520.1"/>
    <property type="molecule type" value="Genomic_DNA"/>
</dbReference>
<protein>
    <recommendedName>
        <fullName evidence="3">C2H2-type domain-containing protein</fullName>
    </recommendedName>
</protein>
<dbReference type="OrthoDB" id="10301490at2759"/>
<evidence type="ECO:0000259" key="3">
    <source>
        <dbReference type="PROSITE" id="PS50157"/>
    </source>
</evidence>
<keyword evidence="1" id="KW-0863">Zinc-finger</keyword>
<feature type="region of interest" description="Disordered" evidence="2">
    <location>
        <begin position="139"/>
        <end position="161"/>
    </location>
</feature>
<dbReference type="InterPro" id="IPR013087">
    <property type="entry name" value="Znf_C2H2_type"/>
</dbReference>
<keyword evidence="1" id="KW-0862">Zinc</keyword>
<name>E9H0V0_DAPPU</name>
<evidence type="ECO:0000313" key="4">
    <source>
        <dbReference type="EMBL" id="EFX74520.1"/>
    </source>
</evidence>
<dbReference type="InParanoid" id="E9H0V0"/>
<keyword evidence="1" id="KW-0479">Metal-binding</keyword>